<accession>A0AAV3NGL8</accession>
<organism evidence="2 3">
    <name type="scientific">Lithospermum erythrorhizon</name>
    <name type="common">Purple gromwell</name>
    <name type="synonym">Lithospermum officinale var. erythrorhizon</name>
    <dbReference type="NCBI Taxonomy" id="34254"/>
    <lineage>
        <taxon>Eukaryota</taxon>
        <taxon>Viridiplantae</taxon>
        <taxon>Streptophyta</taxon>
        <taxon>Embryophyta</taxon>
        <taxon>Tracheophyta</taxon>
        <taxon>Spermatophyta</taxon>
        <taxon>Magnoliopsida</taxon>
        <taxon>eudicotyledons</taxon>
        <taxon>Gunneridae</taxon>
        <taxon>Pentapetalae</taxon>
        <taxon>asterids</taxon>
        <taxon>lamiids</taxon>
        <taxon>Boraginales</taxon>
        <taxon>Boraginaceae</taxon>
        <taxon>Boraginoideae</taxon>
        <taxon>Lithospermeae</taxon>
        <taxon>Lithospermum</taxon>
    </lineage>
</organism>
<feature type="region of interest" description="Disordered" evidence="1">
    <location>
        <begin position="1"/>
        <end position="30"/>
    </location>
</feature>
<feature type="compositionally biased region" description="Low complexity" evidence="1">
    <location>
        <begin position="14"/>
        <end position="23"/>
    </location>
</feature>
<evidence type="ECO:0000313" key="2">
    <source>
        <dbReference type="EMBL" id="GAA0138445.1"/>
    </source>
</evidence>
<dbReference type="Proteomes" id="UP001454036">
    <property type="component" value="Unassembled WGS sequence"/>
</dbReference>
<evidence type="ECO:0000313" key="3">
    <source>
        <dbReference type="Proteomes" id="UP001454036"/>
    </source>
</evidence>
<proteinExistence type="predicted"/>
<dbReference type="EMBL" id="BAABME010000012">
    <property type="protein sequence ID" value="GAA0138445.1"/>
    <property type="molecule type" value="Genomic_DNA"/>
</dbReference>
<protein>
    <submittedName>
        <fullName evidence="2">Uncharacterized protein</fullName>
    </submittedName>
</protein>
<sequence>MDEGTASDSESNEGESLGGSNELVDLESASGHERGEVVQYTVDEFLAPKLQPGRCSGVISDACSVLNDRWLQIIIKNENHYANIN</sequence>
<gene>
    <name evidence="2" type="ORF">LIER_00193</name>
</gene>
<dbReference type="AlphaFoldDB" id="A0AAV3NGL8"/>
<keyword evidence="3" id="KW-1185">Reference proteome</keyword>
<feature type="compositionally biased region" description="Acidic residues" evidence="1">
    <location>
        <begin position="1"/>
        <end position="13"/>
    </location>
</feature>
<name>A0AAV3NGL8_LITER</name>
<comment type="caution">
    <text evidence="2">The sequence shown here is derived from an EMBL/GenBank/DDBJ whole genome shotgun (WGS) entry which is preliminary data.</text>
</comment>
<evidence type="ECO:0000256" key="1">
    <source>
        <dbReference type="SAM" id="MobiDB-lite"/>
    </source>
</evidence>
<reference evidence="2 3" key="1">
    <citation type="submission" date="2024-01" db="EMBL/GenBank/DDBJ databases">
        <title>The complete chloroplast genome sequence of Lithospermum erythrorhizon: insights into the phylogenetic relationship among Boraginaceae species and the maternal lineages of purple gromwells.</title>
        <authorList>
            <person name="Okada T."/>
            <person name="Watanabe K."/>
        </authorList>
    </citation>
    <scope>NUCLEOTIDE SEQUENCE [LARGE SCALE GENOMIC DNA]</scope>
</reference>